<feature type="domain" description="RGS" evidence="2">
    <location>
        <begin position="513"/>
        <end position="626"/>
    </location>
</feature>
<gene>
    <name evidence="3" type="ORF">CHYS00102_LOCUS8498</name>
</gene>
<feature type="domain" description="Cyclic nucleotide-binding" evidence="1">
    <location>
        <begin position="379"/>
        <end position="493"/>
    </location>
</feature>
<dbReference type="PROSITE" id="PS00889">
    <property type="entry name" value="CNMP_BINDING_2"/>
    <property type="match status" value="1"/>
</dbReference>
<evidence type="ECO:0000313" key="3">
    <source>
        <dbReference type="EMBL" id="CAD8881311.1"/>
    </source>
</evidence>
<dbReference type="InterPro" id="IPR018488">
    <property type="entry name" value="cNMP-bd_CS"/>
</dbReference>
<dbReference type="SUPFAM" id="SSF51206">
    <property type="entry name" value="cAMP-binding domain-like"/>
    <property type="match status" value="2"/>
</dbReference>
<reference evidence="3" key="1">
    <citation type="submission" date="2021-01" db="EMBL/GenBank/DDBJ databases">
        <authorList>
            <person name="Corre E."/>
            <person name="Pelletier E."/>
            <person name="Niang G."/>
            <person name="Scheremetjew M."/>
            <person name="Finn R."/>
            <person name="Kale V."/>
            <person name="Holt S."/>
            <person name="Cochrane G."/>
            <person name="Meng A."/>
            <person name="Brown T."/>
            <person name="Cohen L."/>
        </authorList>
    </citation>
    <scope>NUCLEOTIDE SEQUENCE</scope>
    <source>
        <strain evidence="3">308</strain>
    </source>
</reference>
<evidence type="ECO:0008006" key="4">
    <source>
        <dbReference type="Google" id="ProtNLM"/>
    </source>
</evidence>
<dbReference type="SUPFAM" id="SSF48097">
    <property type="entry name" value="Regulator of G-protein signaling, RGS"/>
    <property type="match status" value="1"/>
</dbReference>
<organism evidence="3">
    <name type="scientific">Corethron hystrix</name>
    <dbReference type="NCBI Taxonomy" id="216773"/>
    <lineage>
        <taxon>Eukaryota</taxon>
        <taxon>Sar</taxon>
        <taxon>Stramenopiles</taxon>
        <taxon>Ochrophyta</taxon>
        <taxon>Bacillariophyta</taxon>
        <taxon>Coscinodiscophyceae</taxon>
        <taxon>Corethrophycidae</taxon>
        <taxon>Corethrales</taxon>
        <taxon>Corethraceae</taxon>
        <taxon>Corethron</taxon>
    </lineage>
</organism>
<dbReference type="Gene3D" id="2.60.120.10">
    <property type="entry name" value="Jelly Rolls"/>
    <property type="match status" value="2"/>
</dbReference>
<dbReference type="InterPro" id="IPR044926">
    <property type="entry name" value="RGS_subdomain_2"/>
</dbReference>
<dbReference type="InterPro" id="IPR018490">
    <property type="entry name" value="cNMP-bd_dom_sf"/>
</dbReference>
<accession>A0A7S1BBF5</accession>
<dbReference type="AlphaFoldDB" id="A0A7S1BBF5"/>
<dbReference type="InterPro" id="IPR036305">
    <property type="entry name" value="RGS_sf"/>
</dbReference>
<feature type="domain" description="Cyclic nucleotide-binding" evidence="1">
    <location>
        <begin position="190"/>
        <end position="367"/>
    </location>
</feature>
<dbReference type="Gene3D" id="1.10.167.10">
    <property type="entry name" value="Regulator of G-protein Signalling 4, domain 2"/>
    <property type="match status" value="1"/>
</dbReference>
<dbReference type="InterPro" id="IPR014710">
    <property type="entry name" value="RmlC-like_jellyroll"/>
</dbReference>
<dbReference type="Pfam" id="PF00027">
    <property type="entry name" value="cNMP_binding"/>
    <property type="match status" value="2"/>
</dbReference>
<dbReference type="SMART" id="SM00100">
    <property type="entry name" value="cNMP"/>
    <property type="match status" value="2"/>
</dbReference>
<protein>
    <recommendedName>
        <fullName evidence="4">Cyclic nucleotide-binding domain-containing protein</fullName>
    </recommendedName>
</protein>
<name>A0A7S1BBF5_9STRA</name>
<proteinExistence type="predicted"/>
<dbReference type="InterPro" id="IPR000595">
    <property type="entry name" value="cNMP-bd_dom"/>
</dbReference>
<dbReference type="CDD" id="cd07440">
    <property type="entry name" value="RGS"/>
    <property type="match status" value="1"/>
</dbReference>
<dbReference type="PANTHER" id="PTHR23011">
    <property type="entry name" value="CYCLIC NUCLEOTIDE-BINDING DOMAIN CONTAINING PROTEIN"/>
    <property type="match status" value="1"/>
</dbReference>
<evidence type="ECO:0000259" key="2">
    <source>
        <dbReference type="PROSITE" id="PS50132"/>
    </source>
</evidence>
<dbReference type="PRINTS" id="PR01301">
    <property type="entry name" value="RGSPROTEIN"/>
</dbReference>
<sequence>MGKRRVSMLSISRIFGMNTEPGVIVTKSPGIDERLIVIRRTAFILYIPDDLLRDFAACFMTMIKVKAGEEVPVFDGNIYIVVDGEIELNTTIPSQENLKVESAQGYLCKKRSGDILTALQTKKDINEKMSSSKLGYFVDSVRLTAIQDLVLLAADNPSVEKFLENKQKLRLSLQAITENRIKDYLAKISMLQSIRETQYDVLAAMCRYEAVQKDTVIFSEGDPGRKLYIIVAGSVSVNSKLSVPVASGGSKDQVPKNNDLTIRTNKPFELSLTKTKNGELFGIDHSEKKLKDKITAFNRHDNGICLALLGDGDYFGETALMVDIPRTTSVTATQKTLLLTVERNDWNNFLKVCPNVRNDITQVMKDRMIEKLTSLDIPFFQGIPTESFTKISKSIEIRQFQLDDILFCEGDIGHHFYIVIHGAVQIIGGTGNLGMSAMKYADSLEMTDVGLLGPGMYFGEMALVSDVPRSATVISKGKTVLLAMGKKSFHHLFDSNKTAAAEFQLKLFRGAAELCHVLEHPRGLFSFRIYLEKEMASENVKFWEEAKVFRVTEFTDEKEKLSRANKIFNEYCDVNAENQVNLPASIRDYLSSKLSENFIHSSIFDQAVQEIYRLMVRDNFARYKSSGQLEVSHSRPHSSCKKICVSKLFISMSLDIFA</sequence>
<dbReference type="SMART" id="SM00315">
    <property type="entry name" value="RGS"/>
    <property type="match status" value="1"/>
</dbReference>
<dbReference type="Pfam" id="PF00615">
    <property type="entry name" value="RGS"/>
    <property type="match status" value="1"/>
</dbReference>
<dbReference type="PANTHER" id="PTHR23011:SF28">
    <property type="entry name" value="CYCLIC NUCLEOTIDE-BINDING DOMAIN CONTAINING PROTEIN"/>
    <property type="match status" value="1"/>
</dbReference>
<dbReference type="PROSITE" id="PS50132">
    <property type="entry name" value="RGS"/>
    <property type="match status" value="1"/>
</dbReference>
<dbReference type="CDD" id="cd00038">
    <property type="entry name" value="CAP_ED"/>
    <property type="match status" value="2"/>
</dbReference>
<dbReference type="EMBL" id="HBFR01011782">
    <property type="protein sequence ID" value="CAD8881311.1"/>
    <property type="molecule type" value="Transcribed_RNA"/>
</dbReference>
<dbReference type="InterPro" id="IPR016137">
    <property type="entry name" value="RGS"/>
</dbReference>
<evidence type="ECO:0000259" key="1">
    <source>
        <dbReference type="PROSITE" id="PS50042"/>
    </source>
</evidence>
<dbReference type="PROSITE" id="PS50042">
    <property type="entry name" value="CNMP_BINDING_3"/>
    <property type="match status" value="2"/>
</dbReference>